<dbReference type="EMBL" id="QJTI01000004">
    <property type="protein sequence ID" value="PYF04142.1"/>
    <property type="molecule type" value="Genomic_DNA"/>
</dbReference>
<dbReference type="Proteomes" id="UP000248148">
    <property type="component" value="Unassembled WGS sequence"/>
</dbReference>
<keyword evidence="2" id="KW-1185">Reference proteome</keyword>
<proteinExistence type="predicted"/>
<accession>A0A318TGY5</accession>
<name>A0A318TGY5_9BRAD</name>
<evidence type="ECO:0000313" key="2">
    <source>
        <dbReference type="Proteomes" id="UP000248148"/>
    </source>
</evidence>
<gene>
    <name evidence="1" type="ORF">BJ122_104120</name>
</gene>
<protein>
    <submittedName>
        <fullName evidence="1">Uncharacterized protein</fullName>
    </submittedName>
</protein>
<dbReference type="AlphaFoldDB" id="A0A318TGY5"/>
<organism evidence="1 2">
    <name type="scientific">Rhodopseudomonas faecalis</name>
    <dbReference type="NCBI Taxonomy" id="99655"/>
    <lineage>
        <taxon>Bacteria</taxon>
        <taxon>Pseudomonadati</taxon>
        <taxon>Pseudomonadota</taxon>
        <taxon>Alphaproteobacteria</taxon>
        <taxon>Hyphomicrobiales</taxon>
        <taxon>Nitrobacteraceae</taxon>
        <taxon>Rhodopseudomonas</taxon>
    </lineage>
</organism>
<comment type="caution">
    <text evidence="1">The sequence shown here is derived from an EMBL/GenBank/DDBJ whole genome shotgun (WGS) entry which is preliminary data.</text>
</comment>
<evidence type="ECO:0000313" key="1">
    <source>
        <dbReference type="EMBL" id="PYF04142.1"/>
    </source>
</evidence>
<reference evidence="1 2" key="1">
    <citation type="submission" date="2018-06" db="EMBL/GenBank/DDBJ databases">
        <title>Genomic Encyclopedia of Archaeal and Bacterial Type Strains, Phase II (KMG-II): from individual species to whole genera.</title>
        <authorList>
            <person name="Goeker M."/>
        </authorList>
    </citation>
    <scope>NUCLEOTIDE SEQUENCE [LARGE SCALE GENOMIC DNA]</scope>
    <source>
        <strain evidence="1 2">JCM 11668</strain>
    </source>
</reference>
<sequence length="288" mass="32908">MVAIGLAPLPTCIRFTTICLAQPFRTVAASHRLALVEWGMPRRAISRRDFSVYSSARNVRAASFHAELMRADYMTNSERLSKQKIRELQEELTMWTAPIAFRERVDEIVLSLRREVFFGQAGLAFLRDAWIASRVASALLPEKVRLVCEERPDFEFCSGGMIEQFEATEADRAGRRRGDEPTIERWWWETVEHCRDRFEAIPAALERVVSKKVAKGYQSGVSLAIYLNLNCYGAYVNEGLPIIANATAPASQQFKNIFVIWERSLYRLWQSGERAVAQWDTARPNEPA</sequence>